<name>A0ABN1LDQ1_9ALTE</name>
<evidence type="ECO:0000256" key="1">
    <source>
        <dbReference type="SAM" id="Phobius"/>
    </source>
</evidence>
<evidence type="ECO:0000313" key="2">
    <source>
        <dbReference type="EMBL" id="GAA0853854.1"/>
    </source>
</evidence>
<organism evidence="2 3">
    <name type="scientific">Aliiglaciecola litoralis</name>
    <dbReference type="NCBI Taxonomy" id="582857"/>
    <lineage>
        <taxon>Bacteria</taxon>
        <taxon>Pseudomonadati</taxon>
        <taxon>Pseudomonadota</taxon>
        <taxon>Gammaproteobacteria</taxon>
        <taxon>Alteromonadales</taxon>
        <taxon>Alteromonadaceae</taxon>
        <taxon>Aliiglaciecola</taxon>
    </lineage>
</organism>
<feature type="transmembrane region" description="Helical" evidence="1">
    <location>
        <begin position="15"/>
        <end position="34"/>
    </location>
</feature>
<comment type="caution">
    <text evidence="2">The sequence shown here is derived from an EMBL/GenBank/DDBJ whole genome shotgun (WGS) entry which is preliminary data.</text>
</comment>
<dbReference type="EMBL" id="BAAAFD010000002">
    <property type="protein sequence ID" value="GAA0853854.1"/>
    <property type="molecule type" value="Genomic_DNA"/>
</dbReference>
<reference evidence="2 3" key="1">
    <citation type="journal article" date="2019" name="Int. J. Syst. Evol. Microbiol.">
        <title>The Global Catalogue of Microorganisms (GCM) 10K type strain sequencing project: providing services to taxonomists for standard genome sequencing and annotation.</title>
        <authorList>
            <consortium name="The Broad Institute Genomics Platform"/>
            <consortium name="The Broad Institute Genome Sequencing Center for Infectious Disease"/>
            <person name="Wu L."/>
            <person name="Ma J."/>
        </authorList>
    </citation>
    <scope>NUCLEOTIDE SEQUENCE [LARGE SCALE GENOMIC DNA]</scope>
    <source>
        <strain evidence="2 3">JCM 15896</strain>
    </source>
</reference>
<protein>
    <recommendedName>
        <fullName evidence="4">Class IIb bacteriocin, lactobin A/cerein 7B family</fullName>
    </recommendedName>
</protein>
<keyword evidence="1" id="KW-0812">Transmembrane</keyword>
<keyword evidence="1" id="KW-0472">Membrane</keyword>
<dbReference type="Proteomes" id="UP001500359">
    <property type="component" value="Unassembled WGS sequence"/>
</dbReference>
<accession>A0ABN1LDQ1</accession>
<gene>
    <name evidence="2" type="ORF">GCM10009114_07730</name>
</gene>
<proteinExistence type="predicted"/>
<dbReference type="RefSeq" id="WP_343856720.1">
    <property type="nucleotide sequence ID" value="NZ_BAAAFD010000002.1"/>
</dbReference>
<sequence length="57" mass="6006">MRELNENQVVEVNGAFGPALVLGGAITFLTYVNATGTAQSFGRGLGMGFYDAIHKSN</sequence>
<keyword evidence="1" id="KW-1133">Transmembrane helix</keyword>
<evidence type="ECO:0008006" key="4">
    <source>
        <dbReference type="Google" id="ProtNLM"/>
    </source>
</evidence>
<keyword evidence="3" id="KW-1185">Reference proteome</keyword>
<evidence type="ECO:0000313" key="3">
    <source>
        <dbReference type="Proteomes" id="UP001500359"/>
    </source>
</evidence>